<gene>
    <name evidence="2" type="ORF">CWE21_06725</name>
</gene>
<organism evidence="2 3">
    <name type="scientific">Pseudidiomarina aquimaris</name>
    <dbReference type="NCBI Taxonomy" id="641841"/>
    <lineage>
        <taxon>Bacteria</taxon>
        <taxon>Pseudomonadati</taxon>
        <taxon>Pseudomonadota</taxon>
        <taxon>Gammaproteobacteria</taxon>
        <taxon>Alteromonadales</taxon>
        <taxon>Idiomarinaceae</taxon>
        <taxon>Pseudidiomarina</taxon>
    </lineage>
</organism>
<dbReference type="InterPro" id="IPR000639">
    <property type="entry name" value="Epox_hydrolase-like"/>
</dbReference>
<evidence type="ECO:0000313" key="2">
    <source>
        <dbReference type="EMBL" id="RUO48235.1"/>
    </source>
</evidence>
<dbReference type="GO" id="GO:0047372">
    <property type="term" value="F:monoacylglycerol lipase activity"/>
    <property type="evidence" value="ECO:0007669"/>
    <property type="project" value="TreeGrafter"/>
</dbReference>
<dbReference type="PRINTS" id="PR00412">
    <property type="entry name" value="EPOXHYDRLASE"/>
</dbReference>
<dbReference type="GO" id="GO:0016020">
    <property type="term" value="C:membrane"/>
    <property type="evidence" value="ECO:0007669"/>
    <property type="project" value="TreeGrafter"/>
</dbReference>
<evidence type="ECO:0000313" key="3">
    <source>
        <dbReference type="Proteomes" id="UP000286678"/>
    </source>
</evidence>
<dbReference type="GO" id="GO:0046464">
    <property type="term" value="P:acylglycerol catabolic process"/>
    <property type="evidence" value="ECO:0007669"/>
    <property type="project" value="TreeGrafter"/>
</dbReference>
<dbReference type="Pfam" id="PF00561">
    <property type="entry name" value="Abhydrolase_1"/>
    <property type="match status" value="1"/>
</dbReference>
<dbReference type="Gene3D" id="3.40.50.1820">
    <property type="entry name" value="alpha/beta hydrolase"/>
    <property type="match status" value="1"/>
</dbReference>
<keyword evidence="2" id="KW-0378">Hydrolase</keyword>
<dbReference type="RefSeq" id="WP_126833686.1">
    <property type="nucleotide sequence ID" value="NZ_PIPT01000004.1"/>
</dbReference>
<dbReference type="InterPro" id="IPR000073">
    <property type="entry name" value="AB_hydrolase_1"/>
</dbReference>
<dbReference type="Proteomes" id="UP000286678">
    <property type="component" value="Unassembled WGS sequence"/>
</dbReference>
<dbReference type="OrthoDB" id="9773293at2"/>
<comment type="caution">
    <text evidence="2">The sequence shown here is derived from an EMBL/GenBank/DDBJ whole genome shotgun (WGS) entry which is preliminary data.</text>
</comment>
<proteinExistence type="predicted"/>
<accession>A0A432XHP2</accession>
<dbReference type="SUPFAM" id="SSF53474">
    <property type="entry name" value="alpha/beta-Hydrolases"/>
    <property type="match status" value="1"/>
</dbReference>
<dbReference type="PANTHER" id="PTHR43798:SF5">
    <property type="entry name" value="MONOACYLGLYCEROL LIPASE ABHD6"/>
    <property type="match status" value="1"/>
</dbReference>
<evidence type="ECO:0000259" key="1">
    <source>
        <dbReference type="Pfam" id="PF00561"/>
    </source>
</evidence>
<dbReference type="PANTHER" id="PTHR43798">
    <property type="entry name" value="MONOACYLGLYCEROL LIPASE"/>
    <property type="match status" value="1"/>
</dbReference>
<dbReference type="AlphaFoldDB" id="A0A432XHP2"/>
<dbReference type="EMBL" id="PIPT01000004">
    <property type="protein sequence ID" value="RUO48235.1"/>
    <property type="molecule type" value="Genomic_DNA"/>
</dbReference>
<dbReference type="PRINTS" id="PR00111">
    <property type="entry name" value="ABHYDROLASE"/>
</dbReference>
<dbReference type="InterPro" id="IPR050266">
    <property type="entry name" value="AB_hydrolase_sf"/>
</dbReference>
<sequence length="312" mass="35009">MKKWLIGLAAVFILLYATTWHPLTGQVVYQSTQRVEAALYGFDKGQVDLGDITFSLYRRSAESANAPTLLLLHGYTASKELWLRFGNQIDERYNIIIPDLAGHGETGFDPQWSYSPSAQATRLQRLLDALNVERATVIGNSMGGLIAANFALQYPQRTAGIVVIDPAGVTAPVASRAEKLFQQGQSPFEIDNWNDFQEFYAMTMAEPPYVPEFVLRSMAERYQQHKAEYIQIAEDFRNLDQLDGRLAEISVPTLIIWGSRDQLLDVSAAAVWYKGIPNAELEIYEGVGHMPMVERPAQTAERVMEFLTSPLE</sequence>
<protein>
    <submittedName>
        <fullName evidence="2">Alpha/beta hydrolase</fullName>
    </submittedName>
</protein>
<dbReference type="InterPro" id="IPR029058">
    <property type="entry name" value="AB_hydrolase_fold"/>
</dbReference>
<name>A0A432XHP2_9GAMM</name>
<reference evidence="3" key="1">
    <citation type="journal article" date="2018" name="Front. Microbiol.">
        <title>Genome-Based Analysis Reveals the Taxonomy and Diversity of the Family Idiomarinaceae.</title>
        <authorList>
            <person name="Liu Y."/>
            <person name="Lai Q."/>
            <person name="Shao Z."/>
        </authorList>
    </citation>
    <scope>NUCLEOTIDE SEQUENCE [LARGE SCALE GENOMIC DNA]</scope>
    <source>
        <strain evidence="3">SW15</strain>
    </source>
</reference>
<feature type="domain" description="AB hydrolase-1" evidence="1">
    <location>
        <begin position="67"/>
        <end position="296"/>
    </location>
</feature>
<keyword evidence="3" id="KW-1185">Reference proteome</keyword>